<evidence type="ECO:0000256" key="5">
    <source>
        <dbReference type="ARBA" id="ARBA00023136"/>
    </source>
</evidence>
<dbReference type="InterPro" id="IPR020846">
    <property type="entry name" value="MFS_dom"/>
</dbReference>
<dbReference type="AlphaFoldDB" id="A0A3E2WIF9"/>
<keyword evidence="4 6" id="KW-1133">Transmembrane helix</keyword>
<dbReference type="InterPro" id="IPR011701">
    <property type="entry name" value="MFS"/>
</dbReference>
<dbReference type="PROSITE" id="PS50850">
    <property type="entry name" value="MFS"/>
    <property type="match status" value="1"/>
</dbReference>
<feature type="transmembrane region" description="Helical" evidence="6">
    <location>
        <begin position="68"/>
        <end position="88"/>
    </location>
</feature>
<name>A0A3E2WIF9_9FIRM</name>
<comment type="caution">
    <text evidence="8">The sequence shown here is derived from an EMBL/GenBank/DDBJ whole genome shotgun (WGS) entry which is preliminary data.</text>
</comment>
<feature type="transmembrane region" description="Helical" evidence="6">
    <location>
        <begin position="100"/>
        <end position="127"/>
    </location>
</feature>
<comment type="subcellular location">
    <subcellularLocation>
        <location evidence="1">Cell membrane</location>
        <topology evidence="1">Multi-pass membrane protein</topology>
    </subcellularLocation>
</comment>
<evidence type="ECO:0000256" key="4">
    <source>
        <dbReference type="ARBA" id="ARBA00022989"/>
    </source>
</evidence>
<evidence type="ECO:0000259" key="7">
    <source>
        <dbReference type="PROSITE" id="PS50850"/>
    </source>
</evidence>
<sequence length="445" mass="48153">MLEKAPVTLWRRWMSKMNEKEKLKKPPLYRFAAFILMLFPYIFLYAGIQVIASFAVEIMEDLTIKEASLSFLSSLGTLSMAVTSAAAGGLGNRYGGKRTVILGLVIMAVSGALYLGNAGSIFGLYIIRSIQGAGTGVVCACLMALVSAWFPKKERGTAQGALGSFYGASISLVTIYALSCRKRGLAWNGAIGQMLLCGGIFLAVLIAFFYKDIEKTYGVSVIDEVIATDVGKSDTSDLMVHKGNTFDKPCNWKESLTFPGFWLIGLLLFFNGACTYGIGFIIPLFFTYCGFNSDSAASIMSVGTLSSIFFALFGGFISDHFFRSRRCEVGLISFGGAMTLFFIIVRIGGLLSAAGLTICYFLAYGMMYLSVGPLWCLPAEMVSSEFASRSMGAALLFSGIGGFVMTNLFGIIIQISGAGTGMYSLVGCMMIVFISFFLIRKVYRI</sequence>
<feature type="transmembrane region" description="Helical" evidence="6">
    <location>
        <begin position="298"/>
        <end position="317"/>
    </location>
</feature>
<dbReference type="GO" id="GO:0035435">
    <property type="term" value="P:phosphate ion transmembrane transport"/>
    <property type="evidence" value="ECO:0007669"/>
    <property type="project" value="TreeGrafter"/>
</dbReference>
<feature type="domain" description="Major facilitator superfamily (MFS) profile" evidence="7">
    <location>
        <begin position="33"/>
        <end position="445"/>
    </location>
</feature>
<feature type="transmembrane region" description="Helical" evidence="6">
    <location>
        <begin position="353"/>
        <end position="371"/>
    </location>
</feature>
<dbReference type="GO" id="GO:0005886">
    <property type="term" value="C:plasma membrane"/>
    <property type="evidence" value="ECO:0007669"/>
    <property type="project" value="UniProtKB-SubCell"/>
</dbReference>
<feature type="transmembrane region" description="Helical" evidence="6">
    <location>
        <begin position="392"/>
        <end position="415"/>
    </location>
</feature>
<dbReference type="SUPFAM" id="SSF103473">
    <property type="entry name" value="MFS general substrate transporter"/>
    <property type="match status" value="1"/>
</dbReference>
<dbReference type="PANTHER" id="PTHR43826:SF3">
    <property type="entry name" value="GLUCOSE-6-PHOSPHATE EXCHANGER SLC37A4"/>
    <property type="match status" value="1"/>
</dbReference>
<feature type="transmembrane region" description="Helical" evidence="6">
    <location>
        <begin position="421"/>
        <end position="439"/>
    </location>
</feature>
<dbReference type="Pfam" id="PF07690">
    <property type="entry name" value="MFS_1"/>
    <property type="match status" value="1"/>
</dbReference>
<keyword evidence="3 6" id="KW-0812">Transmembrane</keyword>
<dbReference type="PANTHER" id="PTHR43826">
    <property type="entry name" value="GLUCOSE-6-PHOSPHATE EXCHANGER SLC37A4"/>
    <property type="match status" value="1"/>
</dbReference>
<dbReference type="EMBL" id="QVIA01000026">
    <property type="protein sequence ID" value="RGC26862.1"/>
    <property type="molecule type" value="Genomic_DNA"/>
</dbReference>
<feature type="transmembrane region" description="Helical" evidence="6">
    <location>
        <begin position="261"/>
        <end position="286"/>
    </location>
</feature>
<feature type="transmembrane region" description="Helical" evidence="6">
    <location>
        <begin position="162"/>
        <end position="179"/>
    </location>
</feature>
<proteinExistence type="predicted"/>
<gene>
    <name evidence="8" type="ORF">DWX41_18895</name>
</gene>
<evidence type="ECO:0000256" key="2">
    <source>
        <dbReference type="ARBA" id="ARBA00022448"/>
    </source>
</evidence>
<evidence type="ECO:0000256" key="3">
    <source>
        <dbReference type="ARBA" id="ARBA00022692"/>
    </source>
</evidence>
<feature type="transmembrane region" description="Helical" evidence="6">
    <location>
        <begin position="133"/>
        <end position="150"/>
    </location>
</feature>
<evidence type="ECO:0000256" key="1">
    <source>
        <dbReference type="ARBA" id="ARBA00004651"/>
    </source>
</evidence>
<feature type="transmembrane region" description="Helical" evidence="6">
    <location>
        <begin position="28"/>
        <end position="48"/>
    </location>
</feature>
<organism evidence="8 9">
    <name type="scientific">Hungatella hathewayi</name>
    <dbReference type="NCBI Taxonomy" id="154046"/>
    <lineage>
        <taxon>Bacteria</taxon>
        <taxon>Bacillati</taxon>
        <taxon>Bacillota</taxon>
        <taxon>Clostridia</taxon>
        <taxon>Lachnospirales</taxon>
        <taxon>Lachnospiraceae</taxon>
        <taxon>Hungatella</taxon>
    </lineage>
</organism>
<protein>
    <submittedName>
        <fullName evidence="8">MFS transporter</fullName>
    </submittedName>
</protein>
<keyword evidence="2" id="KW-0813">Transport</keyword>
<feature type="transmembrane region" description="Helical" evidence="6">
    <location>
        <begin position="185"/>
        <end position="210"/>
    </location>
</feature>
<dbReference type="Gene3D" id="1.20.1250.20">
    <property type="entry name" value="MFS general substrate transporter like domains"/>
    <property type="match status" value="2"/>
</dbReference>
<evidence type="ECO:0000313" key="8">
    <source>
        <dbReference type="EMBL" id="RGC26862.1"/>
    </source>
</evidence>
<dbReference type="InterPro" id="IPR036259">
    <property type="entry name" value="MFS_trans_sf"/>
</dbReference>
<dbReference type="GO" id="GO:0061513">
    <property type="term" value="F:glucose 6-phosphate:phosphate antiporter activity"/>
    <property type="evidence" value="ECO:0007669"/>
    <property type="project" value="TreeGrafter"/>
</dbReference>
<dbReference type="InterPro" id="IPR051337">
    <property type="entry name" value="OPA_Antiporter"/>
</dbReference>
<reference evidence="8 9" key="1">
    <citation type="submission" date="2018-08" db="EMBL/GenBank/DDBJ databases">
        <title>A genome reference for cultivated species of the human gut microbiota.</title>
        <authorList>
            <person name="Zou Y."/>
            <person name="Xue W."/>
            <person name="Luo G."/>
        </authorList>
    </citation>
    <scope>NUCLEOTIDE SEQUENCE [LARGE SCALE GENOMIC DNA]</scope>
    <source>
        <strain evidence="8 9">AF19-21</strain>
    </source>
</reference>
<dbReference type="Proteomes" id="UP000261111">
    <property type="component" value="Unassembled WGS sequence"/>
</dbReference>
<feature type="transmembrane region" description="Helical" evidence="6">
    <location>
        <begin position="329"/>
        <end position="347"/>
    </location>
</feature>
<keyword evidence="5 6" id="KW-0472">Membrane</keyword>
<accession>A0A3E2WIF9</accession>
<evidence type="ECO:0000256" key="6">
    <source>
        <dbReference type="SAM" id="Phobius"/>
    </source>
</evidence>
<evidence type="ECO:0000313" key="9">
    <source>
        <dbReference type="Proteomes" id="UP000261111"/>
    </source>
</evidence>